<dbReference type="InterPro" id="IPR011050">
    <property type="entry name" value="Pectin_lyase_fold/virulence"/>
</dbReference>
<feature type="domain" description="Pectinesterase catalytic" evidence="6">
    <location>
        <begin position="1"/>
        <end position="122"/>
    </location>
</feature>
<evidence type="ECO:0000313" key="8">
    <source>
        <dbReference type="Proteomes" id="UP000327085"/>
    </source>
</evidence>
<dbReference type="UniPathway" id="UPA00545">
    <property type="reaction ID" value="UER00823"/>
</dbReference>
<dbReference type="AlphaFoldDB" id="A0A5E4GHH3"/>
<evidence type="ECO:0000256" key="1">
    <source>
        <dbReference type="ARBA" id="ARBA00004191"/>
    </source>
</evidence>
<accession>A0A5E4GHH3</accession>
<dbReference type="GO" id="GO:0042545">
    <property type="term" value="P:cell wall modification"/>
    <property type="evidence" value="ECO:0007669"/>
    <property type="project" value="InterPro"/>
</dbReference>
<dbReference type="InterPro" id="IPR000070">
    <property type="entry name" value="Pectinesterase_cat"/>
</dbReference>
<keyword evidence="3" id="KW-0964">Secreted</keyword>
<gene>
    <name evidence="7" type="ORF">ALMOND_2B011447</name>
</gene>
<dbReference type="GO" id="GO:0045490">
    <property type="term" value="P:pectin catabolic process"/>
    <property type="evidence" value="ECO:0007669"/>
    <property type="project" value="UniProtKB-UniPathway"/>
</dbReference>
<keyword evidence="3" id="KW-0134">Cell wall</keyword>
<keyword evidence="4" id="KW-0378">Hydrolase</keyword>
<protein>
    <submittedName>
        <fullName evidence="7">PREDICTED: pectinesterase</fullName>
    </submittedName>
</protein>
<dbReference type="GO" id="GO:0030599">
    <property type="term" value="F:pectinesterase activity"/>
    <property type="evidence" value="ECO:0007669"/>
    <property type="project" value="InterPro"/>
</dbReference>
<dbReference type="Gene3D" id="2.160.20.10">
    <property type="entry name" value="Single-stranded right-handed beta-helix, Pectin lyase-like"/>
    <property type="match status" value="1"/>
</dbReference>
<keyword evidence="5" id="KW-0063">Aspartyl esterase</keyword>
<dbReference type="InterPro" id="IPR012334">
    <property type="entry name" value="Pectin_lyas_fold"/>
</dbReference>
<evidence type="ECO:0000256" key="2">
    <source>
        <dbReference type="ARBA" id="ARBA00005184"/>
    </source>
</evidence>
<dbReference type="Gramene" id="VVA39113">
    <property type="protein sequence ID" value="VVA39113"/>
    <property type="gene ID" value="Prudul26B011447"/>
</dbReference>
<reference evidence="8" key="1">
    <citation type="journal article" date="2020" name="Plant J.">
        <title>Transposons played a major role in the diversification between the closely related almond and peach genomes: results from the almond genome sequence.</title>
        <authorList>
            <person name="Alioto T."/>
            <person name="Alexiou K.G."/>
            <person name="Bardil A."/>
            <person name="Barteri F."/>
            <person name="Castanera R."/>
            <person name="Cruz F."/>
            <person name="Dhingra A."/>
            <person name="Duval H."/>
            <person name="Fernandez I Marti A."/>
            <person name="Frias L."/>
            <person name="Galan B."/>
            <person name="Garcia J.L."/>
            <person name="Howad W."/>
            <person name="Gomez-Garrido J."/>
            <person name="Gut M."/>
            <person name="Julca I."/>
            <person name="Morata J."/>
            <person name="Puigdomenech P."/>
            <person name="Ribeca P."/>
            <person name="Rubio Cabetas M.J."/>
            <person name="Vlasova A."/>
            <person name="Wirthensohn M."/>
            <person name="Garcia-Mas J."/>
            <person name="Gabaldon T."/>
            <person name="Casacuberta J.M."/>
            <person name="Arus P."/>
        </authorList>
    </citation>
    <scope>NUCLEOTIDE SEQUENCE [LARGE SCALE GENOMIC DNA]</scope>
    <source>
        <strain evidence="8">cv. Texas</strain>
    </source>
</reference>
<proteinExistence type="predicted"/>
<evidence type="ECO:0000256" key="4">
    <source>
        <dbReference type="ARBA" id="ARBA00022801"/>
    </source>
</evidence>
<comment type="pathway">
    <text evidence="2">Glycan metabolism; pectin degradation; 2-dehydro-3-deoxy-D-gluconate from pectin: step 1/5.</text>
</comment>
<organism evidence="7 8">
    <name type="scientific">Prunus dulcis</name>
    <name type="common">Almond</name>
    <name type="synonym">Amygdalus dulcis</name>
    <dbReference type="NCBI Taxonomy" id="3755"/>
    <lineage>
        <taxon>Eukaryota</taxon>
        <taxon>Viridiplantae</taxon>
        <taxon>Streptophyta</taxon>
        <taxon>Embryophyta</taxon>
        <taxon>Tracheophyta</taxon>
        <taxon>Spermatophyta</taxon>
        <taxon>Magnoliopsida</taxon>
        <taxon>eudicotyledons</taxon>
        <taxon>Gunneridae</taxon>
        <taxon>Pentapetalae</taxon>
        <taxon>rosids</taxon>
        <taxon>fabids</taxon>
        <taxon>Rosales</taxon>
        <taxon>Rosaceae</taxon>
        <taxon>Amygdaloideae</taxon>
        <taxon>Amygdaleae</taxon>
        <taxon>Prunus</taxon>
    </lineage>
</organism>
<evidence type="ECO:0000256" key="5">
    <source>
        <dbReference type="ARBA" id="ARBA00023085"/>
    </source>
</evidence>
<dbReference type="SUPFAM" id="SSF51126">
    <property type="entry name" value="Pectin lyase-like"/>
    <property type="match status" value="1"/>
</dbReference>
<dbReference type="Proteomes" id="UP000327085">
    <property type="component" value="Unassembled WGS sequence"/>
</dbReference>
<dbReference type="EMBL" id="CABIKO010000740">
    <property type="protein sequence ID" value="VVA39113.1"/>
    <property type="molecule type" value="Genomic_DNA"/>
</dbReference>
<evidence type="ECO:0000313" key="7">
    <source>
        <dbReference type="EMBL" id="VVA39113.1"/>
    </source>
</evidence>
<comment type="subcellular location">
    <subcellularLocation>
        <location evidence="1">Secreted</location>
        <location evidence="1">Cell wall</location>
    </subcellularLocation>
</comment>
<dbReference type="Pfam" id="PF01095">
    <property type="entry name" value="Pectinesterase"/>
    <property type="match status" value="1"/>
</dbReference>
<dbReference type="InParanoid" id="A0A5E4GHH3"/>
<evidence type="ECO:0000256" key="3">
    <source>
        <dbReference type="ARBA" id="ARBA00022512"/>
    </source>
</evidence>
<dbReference type="OMA" id="HECENEG"/>
<sequence>MITAQGRTDPNQNAGISLQNCTIVAAPDFNKTERQNFTTFLGRPWRNYSRTIVMKSYLEDMINPQEWSKWDDYRTVETVEYIEYLNFGPGSDTRHRVKWGGYKKNCSEEIARQFTVGLFLPGAGH</sequence>
<name>A0A5E4GHH3_PRUDU</name>
<dbReference type="PANTHER" id="PTHR31707">
    <property type="entry name" value="PECTINESTERASE"/>
    <property type="match status" value="1"/>
</dbReference>
<evidence type="ECO:0000259" key="6">
    <source>
        <dbReference type="Pfam" id="PF01095"/>
    </source>
</evidence>